<reference evidence="13 14" key="1">
    <citation type="journal article" date="2016" name="Genome Biol. Evol.">
        <title>Divergent and convergent evolution of fungal pathogenicity.</title>
        <authorList>
            <person name="Shang Y."/>
            <person name="Xiao G."/>
            <person name="Zheng P."/>
            <person name="Cen K."/>
            <person name="Zhan S."/>
            <person name="Wang C."/>
        </authorList>
    </citation>
    <scope>NUCLEOTIDE SEQUENCE [LARGE SCALE GENOMIC DNA]</scope>
    <source>
        <strain evidence="13 14">ARSEF 7405</strain>
    </source>
</reference>
<name>A0A162IA92_9EURO</name>
<evidence type="ECO:0000313" key="13">
    <source>
        <dbReference type="EMBL" id="KZZ90683.1"/>
    </source>
</evidence>
<evidence type="ECO:0000256" key="6">
    <source>
        <dbReference type="ARBA" id="ARBA00022741"/>
    </source>
</evidence>
<evidence type="ECO:0000256" key="4">
    <source>
        <dbReference type="ARBA" id="ARBA00015544"/>
    </source>
</evidence>
<dbReference type="GO" id="GO:0071590">
    <property type="term" value="P:nicotinamide riboside biosynthetic process"/>
    <property type="evidence" value="ECO:0007669"/>
    <property type="project" value="TreeGrafter"/>
</dbReference>
<dbReference type="EC" id="3.1.3.-" evidence="12"/>
<comment type="cofactor">
    <cofactor evidence="1 12">
        <name>Mg(2+)</name>
        <dbReference type="ChEBI" id="CHEBI:18420"/>
    </cofactor>
</comment>
<evidence type="ECO:0000256" key="12">
    <source>
        <dbReference type="PIRNR" id="PIRNR028836"/>
    </source>
</evidence>
<dbReference type="Proteomes" id="UP000242877">
    <property type="component" value="Unassembled WGS sequence"/>
</dbReference>
<evidence type="ECO:0000256" key="3">
    <source>
        <dbReference type="ARBA" id="ARBA00011881"/>
    </source>
</evidence>
<dbReference type="GO" id="GO:0006190">
    <property type="term" value="P:inosine salvage"/>
    <property type="evidence" value="ECO:0007669"/>
    <property type="project" value="InterPro"/>
</dbReference>
<evidence type="ECO:0000256" key="1">
    <source>
        <dbReference type="ARBA" id="ARBA00001946"/>
    </source>
</evidence>
<dbReference type="PIRSF" id="PIRSF028836">
    <property type="entry name" value="ISN1"/>
    <property type="match status" value="1"/>
</dbReference>
<dbReference type="GO" id="GO:0005524">
    <property type="term" value="F:ATP binding"/>
    <property type="evidence" value="ECO:0007669"/>
    <property type="project" value="UniProtKB-KW"/>
</dbReference>
<dbReference type="AlphaFoldDB" id="A0A162IA92"/>
<sequence>MEFVPEVKPSHNVLTPDPTLWNSLGIDALRWHRRDQFIEWIKGLLAVPFVLDAQPTELYSENSVALKKTAERAATRYAEILKDVEHLIQEHVNHEKSHIAGLSKLKLLVPSIGPFFTPLPLADAFWHEDNLRQISRRRFVPPSFNDIRMVLNTSQIMGLAQYEGVDLITFDGDLTIYEYAGQVKPDSPIIQPIINLLRRGKKVGIVTAVGFPEPGMYYKLLQGLLDAIKDSDLSEEQRENLIICGGECNFMFRYSSNVPDLSYVVPRNEWALEEMLAWTEEDIQSLLDVAETALRDCRSNLNLPGNLLRKPRAVGIWPLPGCQIPREKLEESVMVLQQVVEKTEVAKRVPFCAFNGGNDVFIDIGDKSYGVMSCQKYFGGIPPHRTLHIGDQFLSATGANDFKARIACTTAWVTSPEETALLLNSLETFEKQVKQSKENSN</sequence>
<dbReference type="EMBL" id="AZGZ01000016">
    <property type="protein sequence ID" value="KZZ90683.1"/>
    <property type="molecule type" value="Genomic_DNA"/>
</dbReference>
<dbReference type="PANTHER" id="PTHR28213">
    <property type="entry name" value="IMP-SPECIFIC 5'-NUCLEOTIDASE 1"/>
    <property type="match status" value="1"/>
</dbReference>
<protein>
    <recommendedName>
        <fullName evidence="4 12">IMP-specific 5'-nucleotidase 1</fullName>
        <ecNumber evidence="12">3.1.3.-</ecNumber>
    </recommendedName>
</protein>
<dbReference type="InterPro" id="IPR009453">
    <property type="entry name" value="ISN1"/>
</dbReference>
<evidence type="ECO:0000256" key="11">
    <source>
        <dbReference type="ARBA" id="ARBA00047413"/>
    </source>
</evidence>
<evidence type="ECO:0000256" key="2">
    <source>
        <dbReference type="ARBA" id="ARBA00005307"/>
    </source>
</evidence>
<dbReference type="GO" id="GO:0008253">
    <property type="term" value="F:5'-nucleotidase activity"/>
    <property type="evidence" value="ECO:0007669"/>
    <property type="project" value="InterPro"/>
</dbReference>
<gene>
    <name evidence="13" type="ORF">AAP_03778</name>
</gene>
<keyword evidence="6" id="KW-0547">Nucleotide-binding</keyword>
<evidence type="ECO:0000256" key="7">
    <source>
        <dbReference type="ARBA" id="ARBA00022801"/>
    </source>
</evidence>
<dbReference type="GO" id="GO:0071592">
    <property type="term" value="P:nicotinic acid riboside biosynthetic process"/>
    <property type="evidence" value="ECO:0007669"/>
    <property type="project" value="TreeGrafter"/>
</dbReference>
<evidence type="ECO:0000256" key="9">
    <source>
        <dbReference type="ARBA" id="ARBA00022842"/>
    </source>
</evidence>
<comment type="subunit">
    <text evidence="3 12">Homotetramer.</text>
</comment>
<keyword evidence="9 12" id="KW-0460">Magnesium</keyword>
<dbReference type="VEuPathDB" id="FungiDB:AAP_03778"/>
<keyword evidence="7 12" id="KW-0378">Hydrolase</keyword>
<keyword evidence="14" id="KW-1185">Reference proteome</keyword>
<dbReference type="SUPFAM" id="SSF56784">
    <property type="entry name" value="HAD-like"/>
    <property type="match status" value="1"/>
</dbReference>
<comment type="function">
    <text evidence="12">IMP-specific 5'-nucleotidase involved in IMP (inositol monophosphate) degradation.</text>
</comment>
<keyword evidence="5" id="KW-0479">Metal-binding</keyword>
<keyword evidence="8" id="KW-0067">ATP-binding</keyword>
<dbReference type="GO" id="GO:0000287">
    <property type="term" value="F:magnesium ion binding"/>
    <property type="evidence" value="ECO:0007669"/>
    <property type="project" value="InterPro"/>
</dbReference>
<evidence type="ECO:0000313" key="14">
    <source>
        <dbReference type="Proteomes" id="UP000242877"/>
    </source>
</evidence>
<dbReference type="Pfam" id="PF06437">
    <property type="entry name" value="ISN1"/>
    <property type="match status" value="1"/>
</dbReference>
<accession>A0A162IA92</accession>
<dbReference type="GO" id="GO:0009117">
    <property type="term" value="P:nucleotide metabolic process"/>
    <property type="evidence" value="ECO:0007669"/>
    <property type="project" value="UniProtKB-KW"/>
</dbReference>
<evidence type="ECO:0000256" key="10">
    <source>
        <dbReference type="ARBA" id="ARBA00023080"/>
    </source>
</evidence>
<evidence type="ECO:0000256" key="8">
    <source>
        <dbReference type="ARBA" id="ARBA00022840"/>
    </source>
</evidence>
<keyword evidence="10 12" id="KW-0546">Nucleotide metabolism</keyword>
<proteinExistence type="inferred from homology"/>
<dbReference type="OrthoDB" id="185373at2759"/>
<comment type="similarity">
    <text evidence="2 12">Belongs to the ISN1 family.</text>
</comment>
<evidence type="ECO:0000256" key="5">
    <source>
        <dbReference type="ARBA" id="ARBA00022723"/>
    </source>
</evidence>
<dbReference type="PANTHER" id="PTHR28213:SF1">
    <property type="entry name" value="IMP-SPECIFIC 5'-NUCLEOTIDASE 1"/>
    <property type="match status" value="1"/>
</dbReference>
<comment type="catalytic activity">
    <reaction evidence="11">
        <text>IMP + H2O = inosine + phosphate</text>
        <dbReference type="Rhea" id="RHEA:27718"/>
        <dbReference type="ChEBI" id="CHEBI:15377"/>
        <dbReference type="ChEBI" id="CHEBI:17596"/>
        <dbReference type="ChEBI" id="CHEBI:43474"/>
        <dbReference type="ChEBI" id="CHEBI:58053"/>
        <dbReference type="EC" id="3.1.3.99"/>
    </reaction>
</comment>
<dbReference type="InterPro" id="IPR036412">
    <property type="entry name" value="HAD-like_sf"/>
</dbReference>
<organism evidence="13 14">
    <name type="scientific">Ascosphaera apis ARSEF 7405</name>
    <dbReference type="NCBI Taxonomy" id="392613"/>
    <lineage>
        <taxon>Eukaryota</taxon>
        <taxon>Fungi</taxon>
        <taxon>Dikarya</taxon>
        <taxon>Ascomycota</taxon>
        <taxon>Pezizomycotina</taxon>
        <taxon>Eurotiomycetes</taxon>
        <taxon>Eurotiomycetidae</taxon>
        <taxon>Onygenales</taxon>
        <taxon>Ascosphaeraceae</taxon>
        <taxon>Ascosphaera</taxon>
    </lineage>
</organism>
<comment type="caution">
    <text evidence="13">The sequence shown here is derived from an EMBL/GenBank/DDBJ whole genome shotgun (WGS) entry which is preliminary data.</text>
</comment>